<feature type="domain" description="DNA helicase DnaB-like N-terminal" evidence="4">
    <location>
        <begin position="23"/>
        <end position="111"/>
    </location>
</feature>
<evidence type="ECO:0000256" key="1">
    <source>
        <dbReference type="ARBA" id="ARBA00022515"/>
    </source>
</evidence>
<accession>A0A5M8FNW5</accession>
<dbReference type="AlphaFoldDB" id="A0A5M8FNW5"/>
<dbReference type="SUPFAM" id="SSF48024">
    <property type="entry name" value="N-terminal domain of DnaB helicase"/>
    <property type="match status" value="1"/>
</dbReference>
<dbReference type="Pfam" id="PF00772">
    <property type="entry name" value="DnaB"/>
    <property type="match status" value="1"/>
</dbReference>
<dbReference type="GO" id="GO:0006269">
    <property type="term" value="P:DNA replication, synthesis of primer"/>
    <property type="evidence" value="ECO:0007669"/>
    <property type="project" value="UniProtKB-KW"/>
</dbReference>
<dbReference type="GO" id="GO:0005524">
    <property type="term" value="F:ATP binding"/>
    <property type="evidence" value="ECO:0007669"/>
    <property type="project" value="InterPro"/>
</dbReference>
<keyword evidence="3" id="KW-0238">DNA-binding</keyword>
<proteinExistence type="predicted"/>
<evidence type="ECO:0000256" key="2">
    <source>
        <dbReference type="ARBA" id="ARBA00022705"/>
    </source>
</evidence>
<dbReference type="EMBL" id="VWXX01000024">
    <property type="protein sequence ID" value="KAA6184105.1"/>
    <property type="molecule type" value="Genomic_DNA"/>
</dbReference>
<keyword evidence="2" id="KW-0235">DNA replication</keyword>
<evidence type="ECO:0000256" key="3">
    <source>
        <dbReference type="ARBA" id="ARBA00023125"/>
    </source>
</evidence>
<sequence length="170" mass="18006">MIDMDINSSARPGATGHHRTTYTTERAFLAGIFAEPACIGQYADALDPHDISDPYLSETWSAMIACHRARELPEFAAVIGRLRDPQHDLLAELATEGATAANCGRYAEAIRAAARAARLRALGQRLTEVLGIGSEQAGGVIVELLGTGALLKARRGSGVAYSRPPEAAHA</sequence>
<organism evidence="5 6">
    <name type="scientific">Thiohalocapsa marina</name>
    <dbReference type="NCBI Taxonomy" id="424902"/>
    <lineage>
        <taxon>Bacteria</taxon>
        <taxon>Pseudomonadati</taxon>
        <taxon>Pseudomonadota</taxon>
        <taxon>Gammaproteobacteria</taxon>
        <taxon>Chromatiales</taxon>
        <taxon>Chromatiaceae</taxon>
        <taxon>Thiohalocapsa</taxon>
    </lineage>
</organism>
<evidence type="ECO:0000313" key="5">
    <source>
        <dbReference type="EMBL" id="KAA6184105.1"/>
    </source>
</evidence>
<dbReference type="GO" id="GO:0003677">
    <property type="term" value="F:DNA binding"/>
    <property type="evidence" value="ECO:0007669"/>
    <property type="project" value="UniProtKB-KW"/>
</dbReference>
<dbReference type="InterPro" id="IPR016136">
    <property type="entry name" value="DNA_helicase_N/primase_C"/>
</dbReference>
<gene>
    <name evidence="5" type="ORF">F2Q65_13620</name>
</gene>
<evidence type="ECO:0000259" key="4">
    <source>
        <dbReference type="Pfam" id="PF00772"/>
    </source>
</evidence>
<keyword evidence="6" id="KW-1185">Reference proteome</keyword>
<dbReference type="InterPro" id="IPR007693">
    <property type="entry name" value="DNA_helicase_DnaB-like_N"/>
</dbReference>
<dbReference type="GO" id="GO:1990077">
    <property type="term" value="C:primosome complex"/>
    <property type="evidence" value="ECO:0007669"/>
    <property type="project" value="UniProtKB-KW"/>
</dbReference>
<name>A0A5M8FNW5_9GAMM</name>
<comment type="caution">
    <text evidence="5">The sequence shown here is derived from an EMBL/GenBank/DDBJ whole genome shotgun (WGS) entry which is preliminary data.</text>
</comment>
<dbReference type="Gene3D" id="1.10.860.10">
    <property type="entry name" value="DNAb Helicase, Chain A"/>
    <property type="match status" value="1"/>
</dbReference>
<dbReference type="InterPro" id="IPR036185">
    <property type="entry name" value="DNA_heli_DnaB-like_N_sf"/>
</dbReference>
<dbReference type="GO" id="GO:0003678">
    <property type="term" value="F:DNA helicase activity"/>
    <property type="evidence" value="ECO:0007669"/>
    <property type="project" value="InterPro"/>
</dbReference>
<reference evidence="5 6" key="1">
    <citation type="submission" date="2019-09" db="EMBL/GenBank/DDBJ databases">
        <title>Whole-genome sequence of the purple sulfur bacterium Thiohalocapsa marina DSM 19078.</title>
        <authorList>
            <person name="Kyndt J.A."/>
            <person name="Meyer T.E."/>
        </authorList>
    </citation>
    <scope>NUCLEOTIDE SEQUENCE [LARGE SCALE GENOMIC DNA]</scope>
    <source>
        <strain evidence="5 6">DSM 19078</strain>
    </source>
</reference>
<evidence type="ECO:0000313" key="6">
    <source>
        <dbReference type="Proteomes" id="UP000322981"/>
    </source>
</evidence>
<dbReference type="Proteomes" id="UP000322981">
    <property type="component" value="Unassembled WGS sequence"/>
</dbReference>
<protein>
    <recommendedName>
        <fullName evidence="4">DNA helicase DnaB-like N-terminal domain-containing protein</fullName>
    </recommendedName>
</protein>
<keyword evidence="1" id="KW-0639">Primosome</keyword>